<dbReference type="AlphaFoldDB" id="A0A6B2M2D6"/>
<sequence>MSIKNVLVVEDELMFREFLVGWLVREGYTVVGEAACLEEAERMSKELPMDLVLLDMDLPDGHGMDYVERQMMRQPTTRILVLTAHMGNYPVTKLKRSGVMGVLDKGSTCGEELRRAFEAVESWRTYYTDRVERTFRKVICEGKAFYKTLSPREEELVKAFGLGENNEAIATRLGLSVATIQGHRRNVMAKAGVRSTPELIIWSIRNGFVTGPQIERRQMQE</sequence>
<gene>
    <name evidence="6" type="ORF">G0Q06_11645</name>
</gene>
<dbReference type="PANTHER" id="PTHR43214">
    <property type="entry name" value="TWO-COMPONENT RESPONSE REGULATOR"/>
    <property type="match status" value="1"/>
</dbReference>
<dbReference type="EMBL" id="JAAGNX010000003">
    <property type="protein sequence ID" value="NDV63108.1"/>
    <property type="molecule type" value="Genomic_DNA"/>
</dbReference>
<evidence type="ECO:0000256" key="1">
    <source>
        <dbReference type="ARBA" id="ARBA00022553"/>
    </source>
</evidence>
<evidence type="ECO:0000259" key="4">
    <source>
        <dbReference type="PROSITE" id="PS50043"/>
    </source>
</evidence>
<dbReference type="InterPro" id="IPR058245">
    <property type="entry name" value="NreC/VraR/RcsB-like_REC"/>
</dbReference>
<dbReference type="PRINTS" id="PR00038">
    <property type="entry name" value="HTHLUXR"/>
</dbReference>
<organism evidence="6 7">
    <name type="scientific">Oceanipulchritudo coccoides</name>
    <dbReference type="NCBI Taxonomy" id="2706888"/>
    <lineage>
        <taxon>Bacteria</taxon>
        <taxon>Pseudomonadati</taxon>
        <taxon>Verrucomicrobiota</taxon>
        <taxon>Opitutia</taxon>
        <taxon>Puniceicoccales</taxon>
        <taxon>Oceanipulchritudinaceae</taxon>
        <taxon>Oceanipulchritudo</taxon>
    </lineage>
</organism>
<dbReference type="GO" id="GO:0000160">
    <property type="term" value="P:phosphorelay signal transduction system"/>
    <property type="evidence" value="ECO:0007669"/>
    <property type="project" value="InterPro"/>
</dbReference>
<proteinExistence type="predicted"/>
<dbReference type="InterPro" id="IPR011006">
    <property type="entry name" value="CheY-like_superfamily"/>
</dbReference>
<feature type="domain" description="HTH luxR-type" evidence="4">
    <location>
        <begin position="141"/>
        <end position="207"/>
    </location>
</feature>
<keyword evidence="7" id="KW-1185">Reference proteome</keyword>
<dbReference type="InterPro" id="IPR001789">
    <property type="entry name" value="Sig_transdc_resp-reg_receiver"/>
</dbReference>
<dbReference type="InterPro" id="IPR036388">
    <property type="entry name" value="WH-like_DNA-bd_sf"/>
</dbReference>
<dbReference type="PANTHER" id="PTHR43214:SF43">
    <property type="entry name" value="TWO-COMPONENT RESPONSE REGULATOR"/>
    <property type="match status" value="1"/>
</dbReference>
<dbReference type="InterPro" id="IPR000792">
    <property type="entry name" value="Tscrpt_reg_LuxR_C"/>
</dbReference>
<dbReference type="Pfam" id="PF00196">
    <property type="entry name" value="GerE"/>
    <property type="match status" value="1"/>
</dbReference>
<dbReference type="SUPFAM" id="SSF52172">
    <property type="entry name" value="CheY-like"/>
    <property type="match status" value="1"/>
</dbReference>
<feature type="domain" description="Response regulatory" evidence="5">
    <location>
        <begin position="5"/>
        <end position="120"/>
    </location>
</feature>
<dbReference type="CDD" id="cd06170">
    <property type="entry name" value="LuxR_C_like"/>
    <property type="match status" value="1"/>
</dbReference>
<dbReference type="GO" id="GO:0006355">
    <property type="term" value="P:regulation of DNA-templated transcription"/>
    <property type="evidence" value="ECO:0007669"/>
    <property type="project" value="InterPro"/>
</dbReference>
<name>A0A6B2M2D6_9BACT</name>
<protein>
    <submittedName>
        <fullName evidence="6">Response regulator transcription factor</fullName>
    </submittedName>
</protein>
<keyword evidence="1 3" id="KW-0597">Phosphoprotein</keyword>
<dbReference type="InterPro" id="IPR016032">
    <property type="entry name" value="Sig_transdc_resp-reg_C-effctor"/>
</dbReference>
<dbReference type="GO" id="GO:0003677">
    <property type="term" value="F:DNA binding"/>
    <property type="evidence" value="ECO:0007669"/>
    <property type="project" value="UniProtKB-KW"/>
</dbReference>
<dbReference type="Gene3D" id="1.10.10.10">
    <property type="entry name" value="Winged helix-like DNA-binding domain superfamily/Winged helix DNA-binding domain"/>
    <property type="match status" value="1"/>
</dbReference>
<evidence type="ECO:0000313" key="7">
    <source>
        <dbReference type="Proteomes" id="UP000478417"/>
    </source>
</evidence>
<dbReference type="PROSITE" id="PS50043">
    <property type="entry name" value="HTH_LUXR_2"/>
    <property type="match status" value="1"/>
</dbReference>
<evidence type="ECO:0000256" key="2">
    <source>
        <dbReference type="ARBA" id="ARBA00023125"/>
    </source>
</evidence>
<dbReference type="SMART" id="SM00448">
    <property type="entry name" value="REC"/>
    <property type="match status" value="1"/>
</dbReference>
<evidence type="ECO:0000259" key="5">
    <source>
        <dbReference type="PROSITE" id="PS50110"/>
    </source>
</evidence>
<dbReference type="Pfam" id="PF00072">
    <property type="entry name" value="Response_reg"/>
    <property type="match status" value="1"/>
</dbReference>
<dbReference type="RefSeq" id="WP_163966151.1">
    <property type="nucleotide sequence ID" value="NZ_JAAGNX010000003.1"/>
</dbReference>
<feature type="modified residue" description="4-aspartylphosphate" evidence="3">
    <location>
        <position position="55"/>
    </location>
</feature>
<reference evidence="6 7" key="1">
    <citation type="submission" date="2020-02" db="EMBL/GenBank/DDBJ databases">
        <title>Albibacoteraceae fam. nov., the first described family within the subdivision 4 Verrucomicrobia.</title>
        <authorList>
            <person name="Xi F."/>
        </authorList>
    </citation>
    <scope>NUCLEOTIDE SEQUENCE [LARGE SCALE GENOMIC DNA]</scope>
    <source>
        <strain evidence="6 7">CK1056</strain>
    </source>
</reference>
<dbReference type="PROSITE" id="PS50110">
    <property type="entry name" value="RESPONSE_REGULATORY"/>
    <property type="match status" value="1"/>
</dbReference>
<dbReference type="CDD" id="cd17535">
    <property type="entry name" value="REC_NarL-like"/>
    <property type="match status" value="1"/>
</dbReference>
<dbReference type="PROSITE" id="PS00622">
    <property type="entry name" value="HTH_LUXR_1"/>
    <property type="match status" value="1"/>
</dbReference>
<dbReference type="SMART" id="SM00421">
    <property type="entry name" value="HTH_LUXR"/>
    <property type="match status" value="1"/>
</dbReference>
<dbReference type="InterPro" id="IPR039420">
    <property type="entry name" value="WalR-like"/>
</dbReference>
<evidence type="ECO:0000313" key="6">
    <source>
        <dbReference type="EMBL" id="NDV63108.1"/>
    </source>
</evidence>
<dbReference type="Gene3D" id="3.40.50.2300">
    <property type="match status" value="1"/>
</dbReference>
<dbReference type="SUPFAM" id="SSF46894">
    <property type="entry name" value="C-terminal effector domain of the bipartite response regulators"/>
    <property type="match status" value="1"/>
</dbReference>
<comment type="caution">
    <text evidence="6">The sequence shown here is derived from an EMBL/GenBank/DDBJ whole genome shotgun (WGS) entry which is preliminary data.</text>
</comment>
<evidence type="ECO:0000256" key="3">
    <source>
        <dbReference type="PROSITE-ProRule" id="PRU00169"/>
    </source>
</evidence>
<dbReference type="Proteomes" id="UP000478417">
    <property type="component" value="Unassembled WGS sequence"/>
</dbReference>
<keyword evidence="2" id="KW-0238">DNA-binding</keyword>
<accession>A0A6B2M2D6</accession>